<feature type="active site" description="Acyl-thioester intermediate" evidence="8">
    <location>
        <position position="87"/>
    </location>
</feature>
<dbReference type="STRING" id="870242.cpu_20260"/>
<evidence type="ECO:0000256" key="1">
    <source>
        <dbReference type="ARBA" id="ARBA00010982"/>
    </source>
</evidence>
<dbReference type="InterPro" id="IPR020617">
    <property type="entry name" value="Thiolase_C"/>
</dbReference>
<dbReference type="InterPro" id="IPR016039">
    <property type="entry name" value="Thiolase-like"/>
</dbReference>
<evidence type="ECO:0000256" key="4">
    <source>
        <dbReference type="ARBA" id="ARBA00023315"/>
    </source>
</evidence>
<dbReference type="NCBIfam" id="TIGR01930">
    <property type="entry name" value="AcCoA-C-Actrans"/>
    <property type="match status" value="1"/>
</dbReference>
<accession>A0A1L8CX66</accession>
<feature type="domain" description="Thiolase N-terminal" evidence="10">
    <location>
        <begin position="5"/>
        <end position="259"/>
    </location>
</feature>
<dbReference type="SUPFAM" id="SSF53901">
    <property type="entry name" value="Thiolase-like"/>
    <property type="match status" value="2"/>
</dbReference>
<gene>
    <name evidence="12" type="ORF">cpu_20260</name>
</gene>
<feature type="domain" description="Thiolase C-terminal" evidence="11">
    <location>
        <begin position="267"/>
        <end position="391"/>
    </location>
</feature>
<dbReference type="Pfam" id="PF02803">
    <property type="entry name" value="Thiolase_C"/>
    <property type="match status" value="1"/>
</dbReference>
<comment type="similarity">
    <text evidence="1 9">Belongs to the thiolase-like superfamily. Thiolase family.</text>
</comment>
<comment type="caution">
    <text evidence="12">The sequence shown here is derived from an EMBL/GenBank/DDBJ whole genome shotgun (WGS) entry which is preliminary data.</text>
</comment>
<dbReference type="Gene3D" id="3.40.47.10">
    <property type="match status" value="1"/>
</dbReference>
<dbReference type="Pfam" id="PF00108">
    <property type="entry name" value="Thiolase_N"/>
    <property type="match status" value="1"/>
</dbReference>
<keyword evidence="13" id="KW-1185">Reference proteome</keyword>
<evidence type="ECO:0000313" key="13">
    <source>
        <dbReference type="Proteomes" id="UP000187485"/>
    </source>
</evidence>
<dbReference type="Proteomes" id="UP000187485">
    <property type="component" value="Unassembled WGS sequence"/>
</dbReference>
<organism evidence="12 13">
    <name type="scientific">Carboxydothermus pertinax</name>
    <dbReference type="NCBI Taxonomy" id="870242"/>
    <lineage>
        <taxon>Bacteria</taxon>
        <taxon>Bacillati</taxon>
        <taxon>Bacillota</taxon>
        <taxon>Clostridia</taxon>
        <taxon>Thermoanaerobacterales</taxon>
        <taxon>Thermoanaerobacteraceae</taxon>
        <taxon>Carboxydothermus</taxon>
    </lineage>
</organism>
<feature type="active site" description="Proton acceptor" evidence="8">
    <location>
        <position position="379"/>
    </location>
</feature>
<evidence type="ECO:0000259" key="11">
    <source>
        <dbReference type="Pfam" id="PF02803"/>
    </source>
</evidence>
<dbReference type="OrthoDB" id="56116at2"/>
<comment type="catalytic activity">
    <reaction evidence="7">
        <text>2 acetyl-CoA = acetoacetyl-CoA + CoA</text>
        <dbReference type="Rhea" id="RHEA:21036"/>
        <dbReference type="ChEBI" id="CHEBI:57286"/>
        <dbReference type="ChEBI" id="CHEBI:57287"/>
        <dbReference type="ChEBI" id="CHEBI:57288"/>
        <dbReference type="EC" id="2.3.1.9"/>
    </reaction>
</comment>
<evidence type="ECO:0000256" key="3">
    <source>
        <dbReference type="ARBA" id="ARBA00022679"/>
    </source>
</evidence>
<dbReference type="InterPro" id="IPR020616">
    <property type="entry name" value="Thiolase_N"/>
</dbReference>
<evidence type="ECO:0000256" key="7">
    <source>
        <dbReference type="ARBA" id="ARBA00051550"/>
    </source>
</evidence>
<sequence>MTDAVIVGAVRTPIAKEKGALKDLPPEVYAAEVIKEVVKRSGLKDPLEVDEVIFGHCLGAVGCMGRVAWLKAGLPLEVPAITIDRQCGSGSTTVNLAASLIWGGVGELYLAGGVESMTRQPYLMERPTEAFQRTAPAWIPRRTLAPAEIGDPPMGITAENVAECWQISREEQDEFAYLSQKKAARALKEGRFKEQIVPITIPQKKGDPIIFDQDEHPRPNTTIEALAKLPPAFKPGGTVTAGNSSGINDGAAALLIASRQKAEKLGLKPMARIVGHAAAGVDPNIMGIGPVPAVKKVLAKTGLTLNDIDVIELNEAFASQSIAVCRELGIDWRDEEKFNPNGGAIALGHPIAASLAILVVKAVYELKRRQGRYALITACCGGGQGVATIIENIGD</sequence>
<keyword evidence="3 9" id="KW-0808">Transferase</keyword>
<evidence type="ECO:0000256" key="6">
    <source>
        <dbReference type="ARBA" id="ARBA00044137"/>
    </source>
</evidence>
<dbReference type="PANTHER" id="PTHR18919:SF107">
    <property type="entry name" value="ACETYL-COA ACETYLTRANSFERASE, CYTOSOLIC"/>
    <property type="match status" value="1"/>
</dbReference>
<dbReference type="InterPro" id="IPR002155">
    <property type="entry name" value="Thiolase"/>
</dbReference>
<dbReference type="InterPro" id="IPR020610">
    <property type="entry name" value="Thiolase_AS"/>
</dbReference>
<dbReference type="EMBL" id="BDJK01000055">
    <property type="protein sequence ID" value="GAV23516.1"/>
    <property type="molecule type" value="Genomic_DNA"/>
</dbReference>
<feature type="active site" description="Proton acceptor" evidence="8">
    <location>
        <position position="349"/>
    </location>
</feature>
<name>A0A1L8CX66_9THEO</name>
<reference evidence="13" key="1">
    <citation type="submission" date="2016-12" db="EMBL/GenBank/DDBJ databases">
        <title>Draft Genome Sequences od Carboxydothermus pertinax and islandicus, Hydrogenogenic Carboxydotrophic Bacteria.</title>
        <authorList>
            <person name="Fukuyama Y."/>
            <person name="Ohmae K."/>
            <person name="Yoneda Y."/>
            <person name="Yoshida T."/>
            <person name="Sako Y."/>
        </authorList>
    </citation>
    <scope>NUCLEOTIDE SEQUENCE [LARGE SCALE GENOMIC DNA]</scope>
    <source>
        <strain evidence="13">Ug1</strain>
    </source>
</reference>
<dbReference type="CDD" id="cd00751">
    <property type="entry name" value="thiolase"/>
    <property type="match status" value="1"/>
</dbReference>
<dbReference type="EC" id="2.3.1.9" evidence="2"/>
<keyword evidence="4 9" id="KW-0012">Acyltransferase</keyword>
<dbReference type="FunFam" id="3.40.47.10:FF:000010">
    <property type="entry name" value="Acetyl-CoA acetyltransferase (Thiolase)"/>
    <property type="match status" value="1"/>
</dbReference>
<evidence type="ECO:0000259" key="10">
    <source>
        <dbReference type="Pfam" id="PF00108"/>
    </source>
</evidence>
<dbReference type="PROSITE" id="PS00099">
    <property type="entry name" value="THIOLASE_3"/>
    <property type="match status" value="1"/>
</dbReference>
<dbReference type="GO" id="GO:0003985">
    <property type="term" value="F:acetyl-CoA C-acetyltransferase activity"/>
    <property type="evidence" value="ECO:0007669"/>
    <property type="project" value="UniProtKB-EC"/>
</dbReference>
<dbReference type="RefSeq" id="WP_075859924.1">
    <property type="nucleotide sequence ID" value="NZ_BDJK01000055.1"/>
</dbReference>
<dbReference type="AlphaFoldDB" id="A0A1L8CX66"/>
<protein>
    <recommendedName>
        <fullName evidence="6">Acetyl-CoA acetyltransferase</fullName>
        <ecNumber evidence="2">2.3.1.9</ecNumber>
    </recommendedName>
    <alternativeName>
        <fullName evidence="5">Acetoacetyl-CoA thiolase</fullName>
    </alternativeName>
</protein>
<evidence type="ECO:0000256" key="5">
    <source>
        <dbReference type="ARBA" id="ARBA00030755"/>
    </source>
</evidence>
<dbReference type="PANTHER" id="PTHR18919">
    <property type="entry name" value="ACETYL-COA C-ACYLTRANSFERASE"/>
    <property type="match status" value="1"/>
</dbReference>
<evidence type="ECO:0000256" key="2">
    <source>
        <dbReference type="ARBA" id="ARBA00012705"/>
    </source>
</evidence>
<proteinExistence type="inferred from homology"/>
<dbReference type="PIRSF" id="PIRSF000429">
    <property type="entry name" value="Ac-CoA_Ac_transf"/>
    <property type="match status" value="1"/>
</dbReference>
<evidence type="ECO:0000256" key="9">
    <source>
        <dbReference type="RuleBase" id="RU003557"/>
    </source>
</evidence>
<evidence type="ECO:0000256" key="8">
    <source>
        <dbReference type="PIRSR" id="PIRSR000429-1"/>
    </source>
</evidence>
<evidence type="ECO:0000313" key="12">
    <source>
        <dbReference type="EMBL" id="GAV23516.1"/>
    </source>
</evidence>